<evidence type="ECO:0000313" key="9">
    <source>
        <dbReference type="EMBL" id="KAE9309428.1"/>
    </source>
</evidence>
<dbReference type="Proteomes" id="UP000437068">
    <property type="component" value="Unassembled WGS sequence"/>
</dbReference>
<evidence type="ECO:0000313" key="17">
    <source>
        <dbReference type="Proteomes" id="UP000460718"/>
    </source>
</evidence>
<dbReference type="EMBL" id="QXFW01000979">
    <property type="protein sequence ID" value="KAE8998892.1"/>
    <property type="molecule type" value="Genomic_DNA"/>
</dbReference>
<sequence>MPPIPPVTAIVSRIEKPDAGDTNDSLRAFLGAVTAIELRSACNLFHVKARTENANMDI</sequence>
<comment type="caution">
    <text evidence="1">The sequence shown here is derived from an EMBL/GenBank/DDBJ whole genome shotgun (WGS) entry which is preliminary data.</text>
</comment>
<gene>
    <name evidence="9" type="ORF">PF001_g10683</name>
    <name evidence="7" type="ORF">PF002_g11464</name>
    <name evidence="8" type="ORF">PF004_g250</name>
    <name evidence="6" type="ORF">PF005_g9603</name>
    <name evidence="5" type="ORF">PF006_g7772</name>
    <name evidence="4" type="ORF">PF007_g5362</name>
    <name evidence="10" type="ORF">PF008_g5019</name>
    <name evidence="1" type="ORF">PF009_g11811</name>
    <name evidence="3" type="ORF">PF010_g11930</name>
    <name evidence="2" type="ORF">PF011_g14852</name>
</gene>
<evidence type="ECO:0000313" key="11">
    <source>
        <dbReference type="Proteomes" id="UP000429523"/>
    </source>
</evidence>
<dbReference type="EMBL" id="QXFX01000651">
    <property type="protein sequence ID" value="KAE9108356.1"/>
    <property type="molecule type" value="Genomic_DNA"/>
</dbReference>
<dbReference type="EMBL" id="QXGA01000341">
    <property type="protein sequence ID" value="KAE9147558.1"/>
    <property type="molecule type" value="Genomic_DNA"/>
</dbReference>
<evidence type="ECO:0000313" key="10">
    <source>
        <dbReference type="EMBL" id="KAE9353380.1"/>
    </source>
</evidence>
<dbReference type="EMBL" id="QXGB01000437">
    <property type="protein sequence ID" value="KAE9214993.1"/>
    <property type="molecule type" value="Genomic_DNA"/>
</dbReference>
<evidence type="ECO:0000313" key="20">
    <source>
        <dbReference type="Proteomes" id="UP000488956"/>
    </source>
</evidence>
<evidence type="ECO:0000313" key="15">
    <source>
        <dbReference type="Proteomes" id="UP000440732"/>
    </source>
</evidence>
<dbReference type="EMBL" id="QXGC01000004">
    <property type="protein sequence ID" value="KAE9256148.1"/>
    <property type="molecule type" value="Genomic_DNA"/>
</dbReference>
<evidence type="ECO:0000313" key="2">
    <source>
        <dbReference type="EMBL" id="KAE8998892.1"/>
    </source>
</evidence>
<dbReference type="Proteomes" id="UP000433483">
    <property type="component" value="Unassembled WGS sequence"/>
</dbReference>
<dbReference type="Proteomes" id="UP000441208">
    <property type="component" value="Unassembled WGS sequence"/>
</dbReference>
<evidence type="ECO:0000313" key="5">
    <source>
        <dbReference type="EMBL" id="KAE9147558.1"/>
    </source>
</evidence>
<evidence type="ECO:0000313" key="3">
    <source>
        <dbReference type="EMBL" id="KAE9108356.1"/>
    </source>
</evidence>
<dbReference type="EMBL" id="QXGE01000546">
    <property type="protein sequence ID" value="KAE9309428.1"/>
    <property type="molecule type" value="Genomic_DNA"/>
</dbReference>
<reference evidence="11 12" key="1">
    <citation type="submission" date="2018-08" db="EMBL/GenBank/DDBJ databases">
        <title>Genomic investigation of the strawberry pathogen Phytophthora fragariae indicates pathogenicity is determined by transcriptional variation in three key races.</title>
        <authorList>
            <person name="Adams T.M."/>
            <person name="Armitage A.D."/>
            <person name="Sobczyk M.K."/>
            <person name="Bates H.J."/>
            <person name="Dunwell J.M."/>
            <person name="Nellist C.F."/>
            <person name="Harrison R.J."/>
        </authorList>
    </citation>
    <scope>NUCLEOTIDE SEQUENCE [LARGE SCALE GENOMIC DNA]</scope>
    <source>
        <strain evidence="9 13">A4</strain>
        <strain evidence="7 14">BC-1</strain>
        <strain evidence="8 18">BC-23</strain>
        <strain evidence="6 12">NOV-27</strain>
        <strain evidence="5 15">NOV-5</strain>
        <strain evidence="4 16">NOV-71</strain>
        <strain evidence="10 19">NOV-77</strain>
        <strain evidence="1 11">NOV-9</strain>
        <strain evidence="3 20">ONT-3</strain>
        <strain evidence="2 17">SCRP245</strain>
    </source>
</reference>
<evidence type="ECO:0000313" key="7">
    <source>
        <dbReference type="EMBL" id="KAE9235660.1"/>
    </source>
</evidence>
<dbReference type="EMBL" id="QXGD01000523">
    <property type="protein sequence ID" value="KAE9235660.1"/>
    <property type="molecule type" value="Genomic_DNA"/>
</dbReference>
<name>A0A6A3F104_9STRA</name>
<dbReference type="EMBL" id="QXGF01000568">
    <property type="protein sequence ID" value="KAE8938306.1"/>
    <property type="molecule type" value="Genomic_DNA"/>
</dbReference>
<evidence type="ECO:0000313" key="18">
    <source>
        <dbReference type="Proteomes" id="UP000476176"/>
    </source>
</evidence>
<dbReference type="EMBL" id="QXFZ01000186">
    <property type="protein sequence ID" value="KAE9128151.1"/>
    <property type="molecule type" value="Genomic_DNA"/>
</dbReference>
<dbReference type="Proteomes" id="UP000429523">
    <property type="component" value="Unassembled WGS sequence"/>
</dbReference>
<evidence type="ECO:0000313" key="13">
    <source>
        <dbReference type="Proteomes" id="UP000437068"/>
    </source>
</evidence>
<dbReference type="EMBL" id="QXFY01000180">
    <property type="protein sequence ID" value="KAE9353380.1"/>
    <property type="molecule type" value="Genomic_DNA"/>
</dbReference>
<evidence type="ECO:0000313" key="16">
    <source>
        <dbReference type="Proteomes" id="UP000441208"/>
    </source>
</evidence>
<protein>
    <submittedName>
        <fullName evidence="1">Uncharacterized protein</fullName>
    </submittedName>
</protein>
<evidence type="ECO:0000313" key="8">
    <source>
        <dbReference type="EMBL" id="KAE9256148.1"/>
    </source>
</evidence>
<proteinExistence type="predicted"/>
<evidence type="ECO:0000313" key="14">
    <source>
        <dbReference type="Proteomes" id="UP000440367"/>
    </source>
</evidence>
<dbReference type="AlphaFoldDB" id="A0A6A3F104"/>
<dbReference type="Proteomes" id="UP000440367">
    <property type="component" value="Unassembled WGS sequence"/>
</dbReference>
<evidence type="ECO:0000313" key="12">
    <source>
        <dbReference type="Proteomes" id="UP000433483"/>
    </source>
</evidence>
<dbReference type="Proteomes" id="UP000440732">
    <property type="component" value="Unassembled WGS sequence"/>
</dbReference>
<dbReference type="Proteomes" id="UP000486351">
    <property type="component" value="Unassembled WGS sequence"/>
</dbReference>
<evidence type="ECO:0000313" key="4">
    <source>
        <dbReference type="EMBL" id="KAE9128151.1"/>
    </source>
</evidence>
<evidence type="ECO:0000313" key="19">
    <source>
        <dbReference type="Proteomes" id="UP000486351"/>
    </source>
</evidence>
<accession>A0A6A3F104</accession>
<dbReference type="Proteomes" id="UP000488956">
    <property type="component" value="Unassembled WGS sequence"/>
</dbReference>
<organism evidence="1 11">
    <name type="scientific">Phytophthora fragariae</name>
    <dbReference type="NCBI Taxonomy" id="53985"/>
    <lineage>
        <taxon>Eukaryota</taxon>
        <taxon>Sar</taxon>
        <taxon>Stramenopiles</taxon>
        <taxon>Oomycota</taxon>
        <taxon>Peronosporomycetes</taxon>
        <taxon>Peronosporales</taxon>
        <taxon>Peronosporaceae</taxon>
        <taxon>Phytophthora</taxon>
    </lineage>
</organism>
<evidence type="ECO:0000313" key="1">
    <source>
        <dbReference type="EMBL" id="KAE8938306.1"/>
    </source>
</evidence>
<dbReference type="Proteomes" id="UP000476176">
    <property type="component" value="Unassembled WGS sequence"/>
</dbReference>
<evidence type="ECO:0000313" key="6">
    <source>
        <dbReference type="EMBL" id="KAE9214993.1"/>
    </source>
</evidence>
<keyword evidence="12" id="KW-1185">Reference proteome</keyword>
<dbReference type="OrthoDB" id="128073at2759"/>
<dbReference type="Proteomes" id="UP000460718">
    <property type="component" value="Unassembled WGS sequence"/>
</dbReference>